<dbReference type="NCBIfam" id="TIGR02967">
    <property type="entry name" value="guan_deamin"/>
    <property type="match status" value="1"/>
</dbReference>
<dbReference type="GeneTree" id="ENSGT00390000017130"/>
<dbReference type="InterPro" id="IPR032466">
    <property type="entry name" value="Metal_Hydrolase"/>
</dbReference>
<gene>
    <name evidence="14" type="primary">GDA</name>
    <name evidence="14" type="synonym">gda</name>
</gene>
<keyword evidence="8 12" id="KW-0378">Hydrolase</keyword>
<keyword evidence="6" id="KW-0597">Phosphoprotein</keyword>
<evidence type="ECO:0000313" key="15">
    <source>
        <dbReference type="Proteomes" id="UP000694620"/>
    </source>
</evidence>
<dbReference type="UniPathway" id="UPA00603">
    <property type="reaction ID" value="UER00660"/>
</dbReference>
<comment type="similarity">
    <text evidence="2 12">Belongs to the metallo-dependent hydrolases superfamily. ATZ/TRZ family.</text>
</comment>
<dbReference type="Proteomes" id="UP000694620">
    <property type="component" value="Chromosome 5"/>
</dbReference>
<keyword evidence="9 12" id="KW-0862">Zinc</keyword>
<dbReference type="Pfam" id="PF01979">
    <property type="entry name" value="Amidohydro_1"/>
    <property type="match status" value="1"/>
</dbReference>
<dbReference type="GeneID" id="114652133"/>
<comment type="cofactor">
    <cofactor evidence="12">
        <name>Zn(2+)</name>
        <dbReference type="ChEBI" id="CHEBI:29105"/>
    </cofactor>
    <text evidence="12">Binds 1 zinc ion per subunit.</text>
</comment>
<dbReference type="InterPro" id="IPR011059">
    <property type="entry name" value="Metal-dep_hydrolase_composite"/>
</dbReference>
<evidence type="ECO:0000256" key="10">
    <source>
        <dbReference type="ARBA" id="ARBA00056079"/>
    </source>
</evidence>
<evidence type="ECO:0000259" key="13">
    <source>
        <dbReference type="Pfam" id="PF01979"/>
    </source>
</evidence>
<keyword evidence="15" id="KW-1185">Reference proteome</keyword>
<evidence type="ECO:0000256" key="3">
    <source>
        <dbReference type="ARBA" id="ARBA00011738"/>
    </source>
</evidence>
<comment type="catalytic activity">
    <reaction evidence="12">
        <text>guanine + H2O + H(+) = xanthine + NH4(+)</text>
        <dbReference type="Rhea" id="RHEA:14665"/>
        <dbReference type="ChEBI" id="CHEBI:15377"/>
        <dbReference type="ChEBI" id="CHEBI:15378"/>
        <dbReference type="ChEBI" id="CHEBI:16235"/>
        <dbReference type="ChEBI" id="CHEBI:17712"/>
        <dbReference type="ChEBI" id="CHEBI:28938"/>
        <dbReference type="EC" id="3.5.4.3"/>
    </reaction>
</comment>
<dbReference type="Gene3D" id="3.20.20.140">
    <property type="entry name" value="Metal-dependent hydrolases"/>
    <property type="match status" value="1"/>
</dbReference>
<reference evidence="14" key="1">
    <citation type="submission" date="2021-06" db="EMBL/GenBank/DDBJ databases">
        <authorList>
            <consortium name="Wellcome Sanger Institute Data Sharing"/>
        </authorList>
    </citation>
    <scope>NUCLEOTIDE SEQUENCE [LARGE SCALE GENOMIC DNA]</scope>
</reference>
<dbReference type="Ensembl" id="ENSECRT00000003536.1">
    <property type="protein sequence ID" value="ENSECRP00000003477.1"/>
    <property type="gene ID" value="ENSECRG00000002376.1"/>
</dbReference>
<dbReference type="CTD" id="9615"/>
<dbReference type="GO" id="GO:0005829">
    <property type="term" value="C:cytosol"/>
    <property type="evidence" value="ECO:0007669"/>
    <property type="project" value="TreeGrafter"/>
</dbReference>
<dbReference type="RefSeq" id="XP_028658177.1">
    <property type="nucleotide sequence ID" value="XM_028802344.2"/>
</dbReference>
<comment type="subunit">
    <text evidence="3">Homodimer.</text>
</comment>
<dbReference type="GO" id="GO:0006147">
    <property type="term" value="P:guanine catabolic process"/>
    <property type="evidence" value="ECO:0007669"/>
    <property type="project" value="UniProtKB-UniRule"/>
</dbReference>
<reference evidence="14" key="3">
    <citation type="submission" date="2025-09" db="UniProtKB">
        <authorList>
            <consortium name="Ensembl"/>
        </authorList>
    </citation>
    <scope>IDENTIFICATION</scope>
</reference>
<sequence length="451" mass="50130">MSRGAAAGQVQHVFKGTFAHSTTAEPLQILDNTILGVDINGKIAFIEPGDQEEILCDKWGFSSSDVKSLQDKDFFIPGMVDTHIHAPQYTYAGIAQDYSLMKWLKVFTFPTELKYESKDFAKDVYTKLVKRTLKHGTTTACYFATIHTDSTLLLAEIVEKLGQRALVGKVCMDINDAVRSYREETEECIEETKRFIQEIINRKYTLVKPIVTPRFAPSCSTQLLNDLGDIAKENDLHIQSHISENKDELNIVKDMFPECGCYTEVYDKYNLLTSKTVMAHGCYLSNKELEIFCSKGSAVAHCPNSNISLCSGMLDVRNVLNHKVKIGLGTDVAGGYSTSMLDAVRKAIETSKILTIQKPGYETLSYKEAFQLATLGGSQALALEDTIGNFEVGKDFDAVLISPTTTDSSFDVFAGDTKKVIFEKFINLGDDRNVMEVYVAGKLVFPSMCFL</sequence>
<dbReference type="AlphaFoldDB" id="A0A8C4RPJ2"/>
<dbReference type="PANTHER" id="PTHR11271">
    <property type="entry name" value="GUANINE DEAMINASE"/>
    <property type="match status" value="1"/>
</dbReference>
<evidence type="ECO:0000256" key="9">
    <source>
        <dbReference type="ARBA" id="ARBA00022833"/>
    </source>
</evidence>
<accession>A0A8C4RPJ2</accession>
<evidence type="ECO:0000313" key="14">
    <source>
        <dbReference type="Ensembl" id="ENSECRP00000003477.1"/>
    </source>
</evidence>
<dbReference type="GO" id="GO:0008892">
    <property type="term" value="F:guanine deaminase activity"/>
    <property type="evidence" value="ECO:0007669"/>
    <property type="project" value="UniProtKB-UniRule"/>
</dbReference>
<protein>
    <recommendedName>
        <fullName evidence="5 12">Guanine deaminase</fullName>
        <shortName evidence="12">Guanase</shortName>
        <ecNumber evidence="4 12">3.5.4.3</ecNumber>
    </recommendedName>
    <alternativeName>
        <fullName evidence="11 12">Guanine aminohydrolase</fullName>
    </alternativeName>
</protein>
<proteinExistence type="inferred from homology"/>
<evidence type="ECO:0000256" key="8">
    <source>
        <dbReference type="ARBA" id="ARBA00022801"/>
    </source>
</evidence>
<dbReference type="SUPFAM" id="SSF51556">
    <property type="entry name" value="Metallo-dependent hydrolases"/>
    <property type="match status" value="1"/>
</dbReference>
<evidence type="ECO:0000256" key="5">
    <source>
        <dbReference type="ARBA" id="ARBA00014514"/>
    </source>
</evidence>
<evidence type="ECO:0000256" key="2">
    <source>
        <dbReference type="ARBA" id="ARBA00006745"/>
    </source>
</evidence>
<feature type="domain" description="Amidohydrolase-related" evidence="13">
    <location>
        <begin position="76"/>
        <end position="444"/>
    </location>
</feature>
<keyword evidence="7 12" id="KW-0479">Metal-binding</keyword>
<evidence type="ECO:0000256" key="6">
    <source>
        <dbReference type="ARBA" id="ARBA00022553"/>
    </source>
</evidence>
<dbReference type="InterPro" id="IPR051607">
    <property type="entry name" value="Metallo-dep_hydrolases"/>
</dbReference>
<organism evidence="14 15">
    <name type="scientific">Erpetoichthys calabaricus</name>
    <name type="common">Rope fish</name>
    <name type="synonym">Calamoichthys calabaricus</name>
    <dbReference type="NCBI Taxonomy" id="27687"/>
    <lineage>
        <taxon>Eukaryota</taxon>
        <taxon>Metazoa</taxon>
        <taxon>Chordata</taxon>
        <taxon>Craniata</taxon>
        <taxon>Vertebrata</taxon>
        <taxon>Euteleostomi</taxon>
        <taxon>Actinopterygii</taxon>
        <taxon>Polypteriformes</taxon>
        <taxon>Polypteridae</taxon>
        <taxon>Erpetoichthys</taxon>
    </lineage>
</organism>
<comment type="pathway">
    <text evidence="1 12">Purine metabolism; guanine degradation; xanthine from guanine: step 1/1.</text>
</comment>
<evidence type="ECO:0000256" key="7">
    <source>
        <dbReference type="ARBA" id="ARBA00022723"/>
    </source>
</evidence>
<evidence type="ECO:0000256" key="11">
    <source>
        <dbReference type="ARBA" id="ARBA00083147"/>
    </source>
</evidence>
<dbReference type="GO" id="GO:0008270">
    <property type="term" value="F:zinc ion binding"/>
    <property type="evidence" value="ECO:0007669"/>
    <property type="project" value="UniProtKB-UniRule"/>
</dbReference>
<reference evidence="14" key="2">
    <citation type="submission" date="2025-08" db="UniProtKB">
        <authorList>
            <consortium name="Ensembl"/>
        </authorList>
    </citation>
    <scope>IDENTIFICATION</scope>
</reference>
<dbReference type="FunFam" id="3.20.20.140:FF:000021">
    <property type="entry name" value="Guanine deaminase"/>
    <property type="match status" value="1"/>
</dbReference>
<dbReference type="InterPro" id="IPR014311">
    <property type="entry name" value="Guanine_deaminase"/>
</dbReference>
<dbReference type="PANTHER" id="PTHR11271:SF6">
    <property type="entry name" value="GUANINE DEAMINASE"/>
    <property type="match status" value="1"/>
</dbReference>
<name>A0A8C4RPJ2_ERPCA</name>
<dbReference type="Gene3D" id="2.30.40.10">
    <property type="entry name" value="Urease, subunit C, domain 1"/>
    <property type="match status" value="1"/>
</dbReference>
<comment type="function">
    <text evidence="10 12">Catalyzes the hydrolytic deamination of guanine, producing xanthine and ammonia.</text>
</comment>
<evidence type="ECO:0000256" key="12">
    <source>
        <dbReference type="RuleBase" id="RU366009"/>
    </source>
</evidence>
<dbReference type="InterPro" id="IPR006680">
    <property type="entry name" value="Amidohydro-rel"/>
</dbReference>
<dbReference type="SUPFAM" id="SSF51338">
    <property type="entry name" value="Composite domain of metallo-dependent hydrolases"/>
    <property type="match status" value="1"/>
</dbReference>
<evidence type="ECO:0000256" key="1">
    <source>
        <dbReference type="ARBA" id="ARBA00004984"/>
    </source>
</evidence>
<evidence type="ECO:0000256" key="4">
    <source>
        <dbReference type="ARBA" id="ARBA00012781"/>
    </source>
</evidence>
<dbReference type="EC" id="3.5.4.3" evidence="4 12"/>